<evidence type="ECO:0000313" key="1">
    <source>
        <dbReference type="EMBL" id="XCF16389.1"/>
    </source>
</evidence>
<sequence length="693" mass="76711">MRPEFEPLVDPDGVLVRDPIENAQFELYTDRVVDPVETDTDQFVLPVDSAVAIEAGRLEIPRLVNVFLWDDDGTMVGESVNQQHTEHASGWYSLDLPLGPMKLQIVAESGLTVRRSENATQVEFAGETPLLLGVRSLHESPAGTITIGDDVEDAMRAVALSGSALKTTSPERSFPSLRGHPPLIERADGFDAPDAFERPETDVAIEIPRDYGDLFRVSSLAYYLGADVVPGDDRVLDVAGERYDLDTDRGFEAEVSNLLKHVFFLDCVTRTEGFYPVNLHERNVVEPDLPFDSAAVYDATPAERLRAYLDVPYEVTAPHLPQWKLTADIEPDPDHVEAIPFVANELATVRIPEDEEDPDVHDEPEALTEFYRADGATVRSTAGEEAAADWSNVVKPDETDAIEHAWIAEGFPLGASKTRVESYLRRLDRPARDQDSISIDIVCNEDEMSEEDIVEQFYGTRDVFEFDIAVHYDLTGDELADVLRKDTDFLHYIGHVDERGFQCADGMFDARTLEEVNVDAFLLNACKSYEQGDALVERGSYGGIVTLANISNDPAVRIGRALARLLNNGFTLQAGLSVARHVTLFGNKYITIGDGTLQLVQSKDGTPIATELVETASGYELTVRGYPTPRSSIGSLYLPHIKENTTQYLNSGVVDTFDVTTSDLREFFNRGVVPVLFDGELTWSDELLQNEGV</sequence>
<reference evidence="1" key="1">
    <citation type="submission" date="2024-06" db="EMBL/GenBank/DDBJ databases">
        <title>Genome Sequence of an extremely halophilic archaeon isolated from Permian era halite, Salado Formation, Carlsbad, New Mexico: Halobacterium sp. strain NMX12-1.</title>
        <authorList>
            <person name="Sotoa L."/>
            <person name="DasSarma P."/>
            <person name="Anton B.P."/>
            <person name="Vincze T."/>
            <person name="Verma I."/>
            <person name="Eralp B."/>
            <person name="Powers D.W."/>
            <person name="Dozier B.L."/>
            <person name="Roberts R.J."/>
            <person name="DasSarma S."/>
        </authorList>
    </citation>
    <scope>NUCLEOTIDE SEQUENCE</scope>
    <source>
        <strain evidence="1">NMX12-1</strain>
    </source>
</reference>
<organism evidence="1">
    <name type="scientific">Halobacterium sp. NMX12-1</name>
    <dbReference type="NCBI Taxonomy" id="3166650"/>
    <lineage>
        <taxon>Archaea</taxon>
        <taxon>Methanobacteriati</taxon>
        <taxon>Methanobacteriota</taxon>
        <taxon>Stenosarchaea group</taxon>
        <taxon>Halobacteria</taxon>
        <taxon>Halobacteriales</taxon>
        <taxon>Halobacteriaceae</taxon>
        <taxon>Halobacterium</taxon>
    </lineage>
</organism>
<dbReference type="GeneID" id="91110331"/>
<dbReference type="EMBL" id="CP159204">
    <property type="protein sequence ID" value="XCF16389.1"/>
    <property type="molecule type" value="Genomic_DNA"/>
</dbReference>
<accession>A0AAU8CBB9</accession>
<proteinExistence type="predicted"/>
<dbReference type="AlphaFoldDB" id="A0AAU8CBB9"/>
<evidence type="ECO:0008006" key="2">
    <source>
        <dbReference type="Google" id="ProtNLM"/>
    </source>
</evidence>
<dbReference type="KEGG" id="hanx:ABSL23_14245"/>
<gene>
    <name evidence="1" type="ORF">ABSL23_14245</name>
</gene>
<protein>
    <recommendedName>
        <fullName evidence="2">Caspase family protein</fullName>
    </recommendedName>
</protein>
<name>A0AAU8CBB9_9EURY</name>
<dbReference type="RefSeq" id="WP_353634216.1">
    <property type="nucleotide sequence ID" value="NZ_CP159204.1"/>
</dbReference>